<keyword evidence="2" id="KW-1185">Reference proteome</keyword>
<accession>A0A5D0R2S7</accession>
<proteinExistence type="predicted"/>
<dbReference type="Proteomes" id="UP000324358">
    <property type="component" value="Unassembled WGS sequence"/>
</dbReference>
<comment type="caution">
    <text evidence="1">The sequence shown here is derived from an EMBL/GenBank/DDBJ whole genome shotgun (WGS) entry which is preliminary data.</text>
</comment>
<gene>
    <name evidence="1" type="ORF">ES675_01580</name>
</gene>
<name>A0A5D0R2S7_9FLAO</name>
<dbReference type="OrthoDB" id="1147123at2"/>
<dbReference type="EMBL" id="VSKL01000001">
    <property type="protein sequence ID" value="TYB74854.1"/>
    <property type="molecule type" value="Genomic_DNA"/>
</dbReference>
<reference evidence="1 2" key="1">
    <citation type="submission" date="2019-08" db="EMBL/GenBank/DDBJ databases">
        <title>Genomes of Antarctic Bizionia species.</title>
        <authorList>
            <person name="Bowman J.P."/>
        </authorList>
    </citation>
    <scope>NUCLEOTIDE SEQUENCE [LARGE SCALE GENOMIC DNA]</scope>
    <source>
        <strain evidence="1 2">APA-1</strain>
    </source>
</reference>
<dbReference type="AlphaFoldDB" id="A0A5D0R2S7"/>
<evidence type="ECO:0000313" key="2">
    <source>
        <dbReference type="Proteomes" id="UP000324358"/>
    </source>
</evidence>
<protein>
    <recommendedName>
        <fullName evidence="3">RHS repeat protein</fullName>
    </recommendedName>
</protein>
<sequence length="340" mass="40939">MDTIYGNPKSVREKVEFLNRKMLKKSIENYGNIFRNTSIYRSKSLSNFLRNMHESHINCSREFNTDGLKIYEEWFDISGVTERRFYFKYDNNKNLIEEKEVYFDDEYSVRKLHYNKKGKLIASSYYNSWEPNEFVHRYYIRNVNGIVIKTISIDEDGEPNSIENVLGQNGNVVRIIKNYTPNWISEDNTEIHTTKSISILKEFDYDKNGNKTHQLNYNTSEDRVYSKYAFKYDNENRLVEEIVYPYPNDSSKHNRTLFEYNKSGFIVYQRQLRSMDSLRNKSIQIFYNSDNFIVKSIVDEVYNINYKYKFDKKGNWTAITKIVNDEPLYVWTRKIKYYKD</sequence>
<evidence type="ECO:0000313" key="1">
    <source>
        <dbReference type="EMBL" id="TYB74854.1"/>
    </source>
</evidence>
<organism evidence="1 2">
    <name type="scientific">Bizionia algoritergicola</name>
    <dbReference type="NCBI Taxonomy" id="291187"/>
    <lineage>
        <taxon>Bacteria</taxon>
        <taxon>Pseudomonadati</taxon>
        <taxon>Bacteroidota</taxon>
        <taxon>Flavobacteriia</taxon>
        <taxon>Flavobacteriales</taxon>
        <taxon>Flavobacteriaceae</taxon>
        <taxon>Bizionia</taxon>
    </lineage>
</organism>
<evidence type="ECO:0008006" key="3">
    <source>
        <dbReference type="Google" id="ProtNLM"/>
    </source>
</evidence>